<accession>A0A420WD56</accession>
<dbReference type="GO" id="GO:0019068">
    <property type="term" value="P:virion assembly"/>
    <property type="evidence" value="ECO:0007669"/>
    <property type="project" value="InterPro"/>
</dbReference>
<dbReference type="AlphaFoldDB" id="A0A420WD56"/>
<sequence>MSSDFANAVLNGVYEELGLPAFFAPKSGAQGQDCLVLADQGDGSYNLGGFDVTAVRNIYTVRRSEIPIIVVGDIITFPAIDGTDYKVNAAPRLLDSDKAEWTLELVEVSA</sequence>
<proteinExistence type="predicted"/>
<dbReference type="Proteomes" id="UP000282211">
    <property type="component" value="Unassembled WGS sequence"/>
</dbReference>
<comment type="caution">
    <text evidence="1">The sequence shown here is derived from an EMBL/GenBank/DDBJ whole genome shotgun (WGS) entry which is preliminary data.</text>
</comment>
<keyword evidence="2" id="KW-1185">Reference proteome</keyword>
<protein>
    <submittedName>
        <fullName evidence="1">Uncharacterized protein</fullName>
    </submittedName>
</protein>
<dbReference type="EMBL" id="RBII01000002">
    <property type="protein sequence ID" value="RKQ68947.1"/>
    <property type="molecule type" value="Genomic_DNA"/>
</dbReference>
<dbReference type="InterPro" id="IPR008018">
    <property type="entry name" value="Phage_tail_attach_FII"/>
</dbReference>
<dbReference type="RefSeq" id="WP_121100776.1">
    <property type="nucleotide sequence ID" value="NZ_RBII01000002.1"/>
</dbReference>
<evidence type="ECO:0000313" key="1">
    <source>
        <dbReference type="EMBL" id="RKQ68947.1"/>
    </source>
</evidence>
<evidence type="ECO:0000313" key="2">
    <source>
        <dbReference type="Proteomes" id="UP000282211"/>
    </source>
</evidence>
<dbReference type="InParanoid" id="A0A420WD56"/>
<organism evidence="1 2">
    <name type="scientific">Litorimonas taeanensis</name>
    <dbReference type="NCBI Taxonomy" id="568099"/>
    <lineage>
        <taxon>Bacteria</taxon>
        <taxon>Pseudomonadati</taxon>
        <taxon>Pseudomonadota</taxon>
        <taxon>Alphaproteobacteria</taxon>
        <taxon>Maricaulales</taxon>
        <taxon>Robiginitomaculaceae</taxon>
    </lineage>
</organism>
<reference evidence="1 2" key="1">
    <citation type="submission" date="2018-10" db="EMBL/GenBank/DDBJ databases">
        <title>Genomic Encyclopedia of Type Strains, Phase IV (KMG-IV): sequencing the most valuable type-strain genomes for metagenomic binning, comparative biology and taxonomic classification.</title>
        <authorList>
            <person name="Goeker M."/>
        </authorList>
    </citation>
    <scope>NUCLEOTIDE SEQUENCE [LARGE SCALE GENOMIC DNA]</scope>
    <source>
        <strain evidence="1 2">DSM 22008</strain>
    </source>
</reference>
<gene>
    <name evidence="1" type="ORF">DES40_1723</name>
</gene>
<name>A0A420WD56_9PROT</name>
<dbReference type="Pfam" id="PF05354">
    <property type="entry name" value="Phage_attach"/>
    <property type="match status" value="1"/>
</dbReference>